<comment type="catalytic activity">
    <reaction evidence="1 12 13">
        <text>[protein]-peptidylproline (omega=180) = [protein]-peptidylproline (omega=0)</text>
        <dbReference type="Rhea" id="RHEA:16237"/>
        <dbReference type="Rhea" id="RHEA-COMP:10747"/>
        <dbReference type="Rhea" id="RHEA-COMP:10748"/>
        <dbReference type="ChEBI" id="CHEBI:83833"/>
        <dbReference type="ChEBI" id="CHEBI:83834"/>
        <dbReference type="EC" id="5.2.1.8"/>
    </reaction>
</comment>
<evidence type="ECO:0000313" key="16">
    <source>
        <dbReference type="EMBL" id="EGS28886.1"/>
    </source>
</evidence>
<comment type="domain">
    <text evidence="12">Consists of 3 domains; the N-terminus binds the ribosome, the middle domain has PPIase activity, while the C-terminus has intrinsic chaperone activity on its own.</text>
</comment>
<dbReference type="Gene3D" id="1.10.3120.10">
    <property type="entry name" value="Trigger factor, C-terminal domain"/>
    <property type="match status" value="1"/>
</dbReference>
<dbReference type="EMBL" id="AFVJ01000036">
    <property type="protein sequence ID" value="EGS28886.1"/>
    <property type="molecule type" value="Genomic_DNA"/>
</dbReference>
<keyword evidence="17" id="KW-1185">Reference proteome</keyword>
<keyword evidence="5 12" id="KW-0132">Cell division</keyword>
<evidence type="ECO:0000256" key="2">
    <source>
        <dbReference type="ARBA" id="ARBA00005464"/>
    </source>
</evidence>
<dbReference type="EC" id="5.2.1.8" evidence="3 12"/>
<dbReference type="InterPro" id="IPR046357">
    <property type="entry name" value="PPIase_dom_sf"/>
</dbReference>
<gene>
    <name evidence="12" type="primary">tig</name>
    <name evidence="16" type="ORF">GIG_03874</name>
</gene>
<evidence type="ECO:0000256" key="11">
    <source>
        <dbReference type="ARBA" id="ARBA00029986"/>
    </source>
</evidence>
<accession>F9QEF9</accession>
<protein>
    <recommendedName>
        <fullName evidence="4 12">Trigger factor</fullName>
        <shortName evidence="12">TF</shortName>
        <ecNumber evidence="3 12">5.2.1.8</ecNumber>
    </recommendedName>
    <alternativeName>
        <fullName evidence="11 12">PPIase</fullName>
    </alternativeName>
</protein>
<feature type="domain" description="PPIase FKBP-type" evidence="15">
    <location>
        <begin position="167"/>
        <end position="255"/>
    </location>
</feature>
<comment type="subcellular location">
    <subcellularLocation>
        <location evidence="12">Cytoplasm</location>
    </subcellularLocation>
    <text evidence="12">About half TF is bound to the ribosome near the polypeptide exit tunnel while the other half is free in the cytoplasm.</text>
</comment>
<keyword evidence="12" id="KW-0963">Cytoplasm</keyword>
<dbReference type="Pfam" id="PF05698">
    <property type="entry name" value="Trigger_C"/>
    <property type="match status" value="1"/>
</dbReference>
<dbReference type="InterPro" id="IPR027304">
    <property type="entry name" value="Trigger_fact/SurA_dom_sf"/>
</dbReference>
<dbReference type="SUPFAM" id="SSF102735">
    <property type="entry name" value="Trigger factor ribosome-binding domain"/>
    <property type="match status" value="1"/>
</dbReference>
<evidence type="ECO:0000256" key="12">
    <source>
        <dbReference type="HAMAP-Rule" id="MF_00303"/>
    </source>
</evidence>
<reference evidence="16 17" key="1">
    <citation type="journal article" date="2011" name="J. Bacteriol.">
        <title>Genome Sequence of Duck Pathogen Mycoplasma anatis Strain 1340.</title>
        <authorList>
            <person name="Guo Z."/>
            <person name="Chen P."/>
            <person name="Ren P."/>
            <person name="Kuang S."/>
            <person name="Zhou Z."/>
            <person name="Li Z."/>
            <person name="Liu M."/>
            <person name="Shi D."/>
            <person name="Xiao Y."/>
            <person name="Wang X."/>
            <person name="Zhou R."/>
            <person name="Jin H."/>
            <person name="Bi D."/>
        </authorList>
    </citation>
    <scope>NUCLEOTIDE SEQUENCE [LARGE SCALE GENOMIC DNA]</scope>
    <source>
        <strain evidence="16 17">1340</strain>
    </source>
</reference>
<evidence type="ECO:0000256" key="9">
    <source>
        <dbReference type="ARBA" id="ARBA00023306"/>
    </source>
</evidence>
<evidence type="ECO:0000256" key="8">
    <source>
        <dbReference type="ARBA" id="ARBA00023235"/>
    </source>
</evidence>
<dbReference type="HAMAP" id="MF_00303">
    <property type="entry name" value="Trigger_factor_Tig"/>
    <property type="match status" value="1"/>
</dbReference>
<dbReference type="eggNOG" id="COG0544">
    <property type="taxonomic scope" value="Bacteria"/>
</dbReference>
<evidence type="ECO:0000256" key="14">
    <source>
        <dbReference type="RuleBase" id="RU003914"/>
    </source>
</evidence>
<evidence type="ECO:0000256" key="13">
    <source>
        <dbReference type="PROSITE-ProRule" id="PRU00277"/>
    </source>
</evidence>
<keyword evidence="8 12" id="KW-0413">Isomerase</keyword>
<evidence type="ECO:0000256" key="10">
    <source>
        <dbReference type="ARBA" id="ARBA00024849"/>
    </source>
</evidence>
<dbReference type="GO" id="GO:0015031">
    <property type="term" value="P:protein transport"/>
    <property type="evidence" value="ECO:0007669"/>
    <property type="project" value="UniProtKB-UniRule"/>
</dbReference>
<dbReference type="GO" id="GO:0005737">
    <property type="term" value="C:cytoplasm"/>
    <property type="evidence" value="ECO:0007669"/>
    <property type="project" value="UniProtKB-SubCell"/>
</dbReference>
<evidence type="ECO:0000256" key="6">
    <source>
        <dbReference type="ARBA" id="ARBA00023110"/>
    </source>
</evidence>
<dbReference type="InterPro" id="IPR037041">
    <property type="entry name" value="Trigger_fac_C_sf"/>
</dbReference>
<dbReference type="SUPFAM" id="SSF54534">
    <property type="entry name" value="FKBP-like"/>
    <property type="match status" value="1"/>
</dbReference>
<evidence type="ECO:0000256" key="4">
    <source>
        <dbReference type="ARBA" id="ARBA00016902"/>
    </source>
</evidence>
<dbReference type="Gene3D" id="3.30.70.1050">
    <property type="entry name" value="Trigger factor ribosome-binding domain"/>
    <property type="match status" value="1"/>
</dbReference>
<dbReference type="GO" id="GO:0006457">
    <property type="term" value="P:protein folding"/>
    <property type="evidence" value="ECO:0007669"/>
    <property type="project" value="UniProtKB-UniRule"/>
</dbReference>
<dbReference type="NCBIfam" id="TIGR00115">
    <property type="entry name" value="tig"/>
    <property type="match status" value="1"/>
</dbReference>
<comment type="caution">
    <text evidence="16">The sequence shown here is derived from an EMBL/GenBank/DDBJ whole genome shotgun (WGS) entry which is preliminary data.</text>
</comment>
<sequence>MIKAIKDDKNQTITVTVPVSKEEYSKNRLKAEQKVIGKIKIPGFRNGSKLPKNVLDKYLSQAQVEHETINLIAEAKFVEALKSAMEVTKYFFDKPTSIDYKKVDGDNHGELIIVFDRTVDLDSIKLDNIKINFVQREVTDTIVEDELKKLLQKYSSYEEVEEASKLNDTVNIDFKGFVDDEPFEGGEAEGFDLVLGSKQFIEGFEDQLVGKKAGWEGEVNVTFPKEYFAKSLAGKKAVFEVKINKVLKLKEVELTNDNIMLIGGTQGDTIEQAKAKFREKLTITYKNEDKQNFFETLIKEAASKNDLVFSNSMIELKMKDVEGTINKQLKQQDIKKNEYLQLLGINEEEYKERLREEAKQELKIEVIKEAIVISLNLQEVTSEEVEQKYNSISEEVQLPIDKVKQFLPEARVKEIIHVDKMFDSTIQKYSK</sequence>
<name>F9QEF9_9BACT</name>
<keyword evidence="9 12" id="KW-0131">Cell cycle</keyword>
<keyword evidence="7 12" id="KW-0143">Chaperone</keyword>
<proteinExistence type="inferred from homology"/>
<dbReference type="GO" id="GO:0051301">
    <property type="term" value="P:cell division"/>
    <property type="evidence" value="ECO:0007669"/>
    <property type="project" value="UniProtKB-KW"/>
</dbReference>
<dbReference type="GO" id="GO:0003755">
    <property type="term" value="F:peptidyl-prolyl cis-trans isomerase activity"/>
    <property type="evidence" value="ECO:0007669"/>
    <property type="project" value="UniProtKB-UniRule"/>
</dbReference>
<dbReference type="STRING" id="1034808.GIG_03874"/>
<dbReference type="AlphaFoldDB" id="F9QEF9"/>
<dbReference type="InterPro" id="IPR036611">
    <property type="entry name" value="Trigger_fac_ribosome-bd_sf"/>
</dbReference>
<dbReference type="Gene3D" id="3.10.50.40">
    <property type="match status" value="1"/>
</dbReference>
<dbReference type="InterPro" id="IPR008880">
    <property type="entry name" value="Trigger_fac_C"/>
</dbReference>
<evidence type="ECO:0000259" key="15">
    <source>
        <dbReference type="PROSITE" id="PS50059"/>
    </source>
</evidence>
<comment type="similarity">
    <text evidence="2 12 14">Belongs to the FKBP-type PPIase family. Tig subfamily.</text>
</comment>
<evidence type="ECO:0000256" key="3">
    <source>
        <dbReference type="ARBA" id="ARBA00013194"/>
    </source>
</evidence>
<dbReference type="InterPro" id="IPR005215">
    <property type="entry name" value="Trig_fac"/>
</dbReference>
<dbReference type="PROSITE" id="PS50059">
    <property type="entry name" value="FKBP_PPIASE"/>
    <property type="match status" value="1"/>
</dbReference>
<dbReference type="InterPro" id="IPR008881">
    <property type="entry name" value="Trigger_fac_ribosome-bd_bac"/>
</dbReference>
<dbReference type="Proteomes" id="UP000005055">
    <property type="component" value="Unassembled WGS sequence"/>
</dbReference>
<dbReference type="SUPFAM" id="SSF109998">
    <property type="entry name" value="Triger factor/SurA peptide-binding domain-like"/>
    <property type="match status" value="1"/>
</dbReference>
<comment type="function">
    <text evidence="10 12">Involved in protein export. Acts as a chaperone by maintaining the newly synthesized protein in an open conformation. Functions as a peptidyl-prolyl cis-trans isomerase.</text>
</comment>
<dbReference type="FunFam" id="3.10.50.40:FF:000001">
    <property type="entry name" value="Trigger factor"/>
    <property type="match status" value="1"/>
</dbReference>
<dbReference type="Pfam" id="PF05697">
    <property type="entry name" value="Trigger_N"/>
    <property type="match status" value="1"/>
</dbReference>
<evidence type="ECO:0000256" key="1">
    <source>
        <dbReference type="ARBA" id="ARBA00000971"/>
    </source>
</evidence>
<evidence type="ECO:0000256" key="7">
    <source>
        <dbReference type="ARBA" id="ARBA00023186"/>
    </source>
</evidence>
<dbReference type="PIRSF" id="PIRSF003095">
    <property type="entry name" value="Trigger_factor"/>
    <property type="match status" value="1"/>
</dbReference>
<dbReference type="Pfam" id="PF00254">
    <property type="entry name" value="FKBP_C"/>
    <property type="match status" value="1"/>
</dbReference>
<dbReference type="InterPro" id="IPR001179">
    <property type="entry name" value="PPIase_FKBP_dom"/>
</dbReference>
<keyword evidence="6 12" id="KW-0697">Rotamase</keyword>
<organism evidence="16 17">
    <name type="scientific">Mycoplasmopsis anatis 1340</name>
    <dbReference type="NCBI Taxonomy" id="1034808"/>
    <lineage>
        <taxon>Bacteria</taxon>
        <taxon>Bacillati</taxon>
        <taxon>Mycoplasmatota</taxon>
        <taxon>Mycoplasmoidales</taxon>
        <taxon>Metamycoplasmataceae</taxon>
        <taxon>Mycoplasmopsis</taxon>
    </lineage>
</organism>
<evidence type="ECO:0000313" key="17">
    <source>
        <dbReference type="Proteomes" id="UP000005055"/>
    </source>
</evidence>
<evidence type="ECO:0000256" key="5">
    <source>
        <dbReference type="ARBA" id="ARBA00022618"/>
    </source>
</evidence>